<dbReference type="NCBIfam" id="TIGR01845">
    <property type="entry name" value="outer_NodT"/>
    <property type="match status" value="1"/>
</dbReference>
<feature type="region of interest" description="Disordered" evidence="3">
    <location>
        <begin position="106"/>
        <end position="131"/>
    </location>
</feature>
<accession>A0A494TF43</accession>
<evidence type="ECO:0000313" key="4">
    <source>
        <dbReference type="EMBL" id="AYJ85623.1"/>
    </source>
</evidence>
<dbReference type="PROSITE" id="PS51257">
    <property type="entry name" value="PROKAR_LIPOPROTEIN"/>
    <property type="match status" value="1"/>
</dbReference>
<dbReference type="PANTHER" id="PTHR30203">
    <property type="entry name" value="OUTER MEMBRANE CATION EFFLUX PROTEIN"/>
    <property type="match status" value="1"/>
</dbReference>
<evidence type="ECO:0000256" key="3">
    <source>
        <dbReference type="SAM" id="MobiDB-lite"/>
    </source>
</evidence>
<keyword evidence="5" id="KW-1185">Reference proteome</keyword>
<dbReference type="OrthoDB" id="7181739at2"/>
<comment type="subcellular location">
    <subcellularLocation>
        <location evidence="2">Cell membrane</location>
        <topology evidence="2">Lipid-anchor</topology>
    </subcellularLocation>
</comment>
<dbReference type="GO" id="GO:0015562">
    <property type="term" value="F:efflux transmembrane transporter activity"/>
    <property type="evidence" value="ECO:0007669"/>
    <property type="project" value="InterPro"/>
</dbReference>
<evidence type="ECO:0000313" key="5">
    <source>
        <dbReference type="Proteomes" id="UP000276254"/>
    </source>
</evidence>
<dbReference type="InterPro" id="IPR010131">
    <property type="entry name" value="MdtP/NodT-like"/>
</dbReference>
<dbReference type="KEGG" id="spha:D3Y57_06105"/>
<keyword evidence="2" id="KW-0472">Membrane</keyword>
<reference evidence="4 5" key="1">
    <citation type="submission" date="2018-09" db="EMBL/GenBank/DDBJ databases">
        <title>Sphingomonas peninsula sp. nov., isolated from fildes peninsula, Antarctic soil.</title>
        <authorList>
            <person name="Yingchao G."/>
        </authorList>
    </citation>
    <scope>NUCLEOTIDE SEQUENCE [LARGE SCALE GENOMIC DNA]</scope>
    <source>
        <strain evidence="4 5">YZ-8</strain>
    </source>
</reference>
<evidence type="ECO:0000256" key="2">
    <source>
        <dbReference type="RuleBase" id="RU362097"/>
    </source>
</evidence>
<organism evidence="4 5">
    <name type="scientific">Sphingomonas paeninsulae</name>
    <dbReference type="NCBI Taxonomy" id="2319844"/>
    <lineage>
        <taxon>Bacteria</taxon>
        <taxon>Pseudomonadati</taxon>
        <taxon>Pseudomonadota</taxon>
        <taxon>Alphaproteobacteria</taxon>
        <taxon>Sphingomonadales</taxon>
        <taxon>Sphingomonadaceae</taxon>
        <taxon>Sphingomonas</taxon>
    </lineage>
</organism>
<evidence type="ECO:0000256" key="1">
    <source>
        <dbReference type="ARBA" id="ARBA00007613"/>
    </source>
</evidence>
<dbReference type="PANTHER" id="PTHR30203:SF32">
    <property type="entry name" value="CATION EFFLUX SYSTEM PROTEIN CUSC"/>
    <property type="match status" value="1"/>
</dbReference>
<keyword evidence="2" id="KW-0564">Palmitate</keyword>
<dbReference type="Pfam" id="PF02321">
    <property type="entry name" value="OEP"/>
    <property type="match status" value="2"/>
</dbReference>
<dbReference type="EMBL" id="CP032829">
    <property type="protein sequence ID" value="AYJ85623.1"/>
    <property type="molecule type" value="Genomic_DNA"/>
</dbReference>
<protein>
    <submittedName>
        <fullName evidence="4">Efflux transporter outer membrane subunit</fullName>
    </submittedName>
</protein>
<comment type="similarity">
    <text evidence="1 2">Belongs to the outer membrane factor (OMF) (TC 1.B.17) family.</text>
</comment>
<keyword evidence="2" id="KW-0449">Lipoprotein</keyword>
<keyword evidence="2" id="KW-1134">Transmembrane beta strand</keyword>
<dbReference type="InterPro" id="IPR003423">
    <property type="entry name" value="OMP_efflux"/>
</dbReference>
<dbReference type="Proteomes" id="UP000276254">
    <property type="component" value="Chromosome"/>
</dbReference>
<name>A0A494TF43_SPHPE</name>
<dbReference type="Gene3D" id="2.20.200.10">
    <property type="entry name" value="Outer membrane efflux proteins (OEP)"/>
    <property type="match status" value="1"/>
</dbReference>
<dbReference type="SUPFAM" id="SSF56954">
    <property type="entry name" value="Outer membrane efflux proteins (OEP)"/>
    <property type="match status" value="1"/>
</dbReference>
<keyword evidence="2" id="KW-0812">Transmembrane</keyword>
<proteinExistence type="inferred from homology"/>
<sequence>MRAFIGLVCATALTGCSFEPKYIRPAHAVPLSWPAGDAYLRNSEATLPSVTYKDLFRDPKLQAIIGRALVDNQDIAIALANVASARSQYRVQRAALLPGIDASAGVTTGDSGSSSTNINNGTGTTVSGGSSRRTSYTAQVGISAFEVDLFGRVRNLTKASLQEYLATEAGVRAARLTLVSEIASTYLTLATDRSLLGIANDTQVSASKSVDLTRARLKGGIAPRTDLRQAETILDQARSDAANLTTVVAQDRNALELLVGGPVADAELPSSIESIDTLLGELPAGLGSQILLRRPDVVEAEYRLRANNARIGAARANFFPTISLTALAGFASTALSSLFTGNAFAWSVAPSASLPLFDGGANRGNLAFANAQRDLTVAQYKQTVQTAFREVADALARRGTIDRQTQAQIDLETAARDSDFLAEARYKEGIDTFLNRLDSQRTLYTARRALASARLLRADNLVTLYRVLGGDMLIDGEPAPSLPAGTVKAKG</sequence>
<dbReference type="AlphaFoldDB" id="A0A494TF43"/>
<gene>
    <name evidence="4" type="ORF">D3Y57_06105</name>
</gene>
<dbReference type="GO" id="GO:0005886">
    <property type="term" value="C:plasma membrane"/>
    <property type="evidence" value="ECO:0007669"/>
    <property type="project" value="UniProtKB-SubCell"/>
</dbReference>
<dbReference type="Gene3D" id="1.20.1600.10">
    <property type="entry name" value="Outer membrane efflux proteins (OEP)"/>
    <property type="match status" value="1"/>
</dbReference>